<dbReference type="Pfam" id="PF13637">
    <property type="entry name" value="Ank_4"/>
    <property type="match status" value="1"/>
</dbReference>
<dbReference type="GO" id="GO:0051059">
    <property type="term" value="F:NF-kappaB binding"/>
    <property type="evidence" value="ECO:0007669"/>
    <property type="project" value="TreeGrafter"/>
</dbReference>
<feature type="transmembrane region" description="Helical" evidence="6">
    <location>
        <begin position="494"/>
        <end position="515"/>
    </location>
</feature>
<evidence type="ECO:0000256" key="4">
    <source>
        <dbReference type="SAM" id="Coils"/>
    </source>
</evidence>
<dbReference type="PRINTS" id="PR01415">
    <property type="entry name" value="ANKYRIN"/>
</dbReference>
<evidence type="ECO:0000256" key="3">
    <source>
        <dbReference type="PROSITE-ProRule" id="PRU00023"/>
    </source>
</evidence>
<feature type="repeat" description="ANK" evidence="3">
    <location>
        <begin position="229"/>
        <end position="261"/>
    </location>
</feature>
<dbReference type="GO" id="GO:0005829">
    <property type="term" value="C:cytosol"/>
    <property type="evidence" value="ECO:0007669"/>
    <property type="project" value="TreeGrafter"/>
</dbReference>
<dbReference type="Proteomes" id="UP000838756">
    <property type="component" value="Unassembled WGS sequence"/>
</dbReference>
<evidence type="ECO:0000256" key="2">
    <source>
        <dbReference type="ARBA" id="ARBA00023043"/>
    </source>
</evidence>
<dbReference type="EMBL" id="CAKXAJ010007913">
    <property type="protein sequence ID" value="CAH2210632.1"/>
    <property type="molecule type" value="Genomic_DNA"/>
</dbReference>
<sequence>MFGILDSGKIVNYTLLHFAVECNSVLIVKLLLEKGVKVINEPIRELDGVKSRLTALHIAASRGHQEVIQLLLDAGANPLLKNSEDKTPRAMVCNMQNGDIIIKMLETGEQLYADARGKASGRYSLLQPNNEASEDYRNDEQTSSDSIIENSINKVGDTLEREEVLKLQEEEQQDESETLVQSILEDGGEINTRDQNGRISLHHAAVSNDLEVVKYLVENGANVNAQDKDGRSVLHYAPIHMNIEIVKYLIKKGANVEEIDKDGRTPLHFAIACSDLGVAKFLIKEGANVNAQDKDGQSILHYAATQDNIEIVKYLIKKGADVEVQDGQKRYPSDIANMNNCTKIAEFLQEAIKNKRNLKKKKKTRSTEGGTTRSNDQLNLSNGSNDKVKMLGVQSLKEERKELTRLKNCIVEHENRLEVLDKLSEENQSLKQQIQDLKSKNTTLNSELSKTKANKVLLEKTEKRQLSFLKVASVNLVTMLTVGVIFSVAFQLPILSMIAISVMSSLIVGGVTYALSPQPTELKEVSIQCSMQHDACKT</sequence>
<dbReference type="GO" id="GO:0071356">
    <property type="term" value="P:cellular response to tumor necrosis factor"/>
    <property type="evidence" value="ECO:0007669"/>
    <property type="project" value="TreeGrafter"/>
</dbReference>
<proteinExistence type="predicted"/>
<feature type="repeat" description="ANK" evidence="3">
    <location>
        <begin position="11"/>
        <end position="38"/>
    </location>
</feature>
<keyword evidence="6" id="KW-0472">Membrane</keyword>
<dbReference type="Pfam" id="PF12796">
    <property type="entry name" value="Ank_2"/>
    <property type="match status" value="2"/>
</dbReference>
<feature type="region of interest" description="Disordered" evidence="5">
    <location>
        <begin position="356"/>
        <end position="384"/>
    </location>
</feature>
<dbReference type="PROSITE" id="PS50088">
    <property type="entry name" value="ANK_REPEAT"/>
    <property type="match status" value="6"/>
</dbReference>
<keyword evidence="8" id="KW-1185">Reference proteome</keyword>
<evidence type="ECO:0000256" key="6">
    <source>
        <dbReference type="SAM" id="Phobius"/>
    </source>
</evidence>
<organism evidence="7 8">
    <name type="scientific">Pararge aegeria aegeria</name>
    <dbReference type="NCBI Taxonomy" id="348720"/>
    <lineage>
        <taxon>Eukaryota</taxon>
        <taxon>Metazoa</taxon>
        <taxon>Ecdysozoa</taxon>
        <taxon>Arthropoda</taxon>
        <taxon>Hexapoda</taxon>
        <taxon>Insecta</taxon>
        <taxon>Pterygota</taxon>
        <taxon>Neoptera</taxon>
        <taxon>Endopterygota</taxon>
        <taxon>Lepidoptera</taxon>
        <taxon>Glossata</taxon>
        <taxon>Ditrysia</taxon>
        <taxon>Papilionoidea</taxon>
        <taxon>Nymphalidae</taxon>
        <taxon>Satyrinae</taxon>
        <taxon>Satyrini</taxon>
        <taxon>Parargina</taxon>
        <taxon>Pararge</taxon>
    </lineage>
</organism>
<dbReference type="SUPFAM" id="SSF48403">
    <property type="entry name" value="Ankyrin repeat"/>
    <property type="match status" value="2"/>
</dbReference>
<dbReference type="PANTHER" id="PTHR46680">
    <property type="entry name" value="NF-KAPPA-B INHIBITOR ALPHA"/>
    <property type="match status" value="1"/>
</dbReference>
<feature type="repeat" description="ANK" evidence="3">
    <location>
        <begin position="262"/>
        <end position="294"/>
    </location>
</feature>
<keyword evidence="6" id="KW-0812">Transmembrane</keyword>
<feature type="repeat" description="ANK" evidence="3">
    <location>
        <begin position="51"/>
        <end position="83"/>
    </location>
</feature>
<keyword evidence="4" id="KW-0175">Coiled coil</keyword>
<keyword evidence="1" id="KW-0677">Repeat</keyword>
<reference evidence="7" key="1">
    <citation type="submission" date="2022-03" db="EMBL/GenBank/DDBJ databases">
        <authorList>
            <person name="Lindestad O."/>
        </authorList>
    </citation>
    <scope>NUCLEOTIDE SEQUENCE</scope>
</reference>
<dbReference type="PROSITE" id="PS50297">
    <property type="entry name" value="ANK_REP_REGION"/>
    <property type="match status" value="6"/>
</dbReference>
<dbReference type="PANTHER" id="PTHR46680:SF3">
    <property type="entry name" value="NF-KAPPA-B INHIBITOR CACTUS"/>
    <property type="match status" value="1"/>
</dbReference>
<feature type="repeat" description="ANK" evidence="3">
    <location>
        <begin position="196"/>
        <end position="228"/>
    </location>
</feature>
<comment type="caution">
    <text evidence="7">The sequence shown here is derived from an EMBL/GenBank/DDBJ whole genome shotgun (WGS) entry which is preliminary data.</text>
</comment>
<feature type="transmembrane region" description="Helical" evidence="6">
    <location>
        <begin position="468"/>
        <end position="488"/>
    </location>
</feature>
<accession>A0A8S4QJG6</accession>
<feature type="repeat" description="ANK" evidence="3">
    <location>
        <begin position="295"/>
        <end position="327"/>
    </location>
</feature>
<evidence type="ECO:0000313" key="7">
    <source>
        <dbReference type="EMBL" id="CAH2210632.1"/>
    </source>
</evidence>
<dbReference type="InterPro" id="IPR036770">
    <property type="entry name" value="Ankyrin_rpt-contain_sf"/>
</dbReference>
<dbReference type="InterPro" id="IPR051070">
    <property type="entry name" value="NF-kappa-B_inhibitor"/>
</dbReference>
<evidence type="ECO:0000256" key="5">
    <source>
        <dbReference type="SAM" id="MobiDB-lite"/>
    </source>
</evidence>
<dbReference type="InterPro" id="IPR002110">
    <property type="entry name" value="Ankyrin_rpt"/>
</dbReference>
<protein>
    <submittedName>
        <fullName evidence="7">Jg7809 protein</fullName>
    </submittedName>
</protein>
<dbReference type="AlphaFoldDB" id="A0A8S4QJG6"/>
<evidence type="ECO:0000256" key="1">
    <source>
        <dbReference type="ARBA" id="ARBA00022737"/>
    </source>
</evidence>
<name>A0A8S4QJG6_9NEOP</name>
<keyword evidence="6" id="KW-1133">Transmembrane helix</keyword>
<dbReference type="SMART" id="SM00248">
    <property type="entry name" value="ANK"/>
    <property type="match status" value="7"/>
</dbReference>
<feature type="coiled-coil region" evidence="4">
    <location>
        <begin position="396"/>
        <end position="454"/>
    </location>
</feature>
<keyword evidence="2 3" id="KW-0040">ANK repeat</keyword>
<evidence type="ECO:0000313" key="8">
    <source>
        <dbReference type="Proteomes" id="UP000838756"/>
    </source>
</evidence>
<gene>
    <name evidence="7" type="primary">jg7809</name>
    <name evidence="7" type="ORF">PAEG_LOCUS2522</name>
</gene>
<dbReference type="Gene3D" id="1.25.40.20">
    <property type="entry name" value="Ankyrin repeat-containing domain"/>
    <property type="match status" value="3"/>
</dbReference>
<dbReference type="OrthoDB" id="1577640at2759"/>